<evidence type="ECO:0000256" key="1">
    <source>
        <dbReference type="SAM" id="MobiDB-lite"/>
    </source>
</evidence>
<proteinExistence type="predicted"/>
<reference evidence="2" key="1">
    <citation type="journal article" date="2020" name="bioRxiv">
        <title>Chromosome-level reference genome of the European wasp spider Argiope bruennichi: a resource for studies on range expansion and evolutionary adaptation.</title>
        <authorList>
            <person name="Sheffer M.M."/>
            <person name="Hoppe A."/>
            <person name="Krehenwinkel H."/>
            <person name="Uhl G."/>
            <person name="Kuss A.W."/>
            <person name="Jensen L."/>
            <person name="Jensen C."/>
            <person name="Gillespie R.G."/>
            <person name="Hoff K.J."/>
            <person name="Prost S."/>
        </authorList>
    </citation>
    <scope>NUCLEOTIDE SEQUENCE</scope>
</reference>
<evidence type="ECO:0000313" key="3">
    <source>
        <dbReference type="Proteomes" id="UP000807504"/>
    </source>
</evidence>
<dbReference type="EMBL" id="JABXBU010002171">
    <property type="protein sequence ID" value="KAF8775523.1"/>
    <property type="molecule type" value="Genomic_DNA"/>
</dbReference>
<feature type="compositionally biased region" description="Basic and acidic residues" evidence="1">
    <location>
        <begin position="82"/>
        <end position="99"/>
    </location>
</feature>
<dbReference type="AlphaFoldDB" id="A0A8T0EQI7"/>
<gene>
    <name evidence="2" type="ORF">HNY73_015651</name>
</gene>
<feature type="region of interest" description="Disordered" evidence="1">
    <location>
        <begin position="62"/>
        <end position="99"/>
    </location>
</feature>
<accession>A0A8T0EQI7</accession>
<keyword evidence="3" id="KW-1185">Reference proteome</keyword>
<comment type="caution">
    <text evidence="2">The sequence shown here is derived from an EMBL/GenBank/DDBJ whole genome shotgun (WGS) entry which is preliminary data.</text>
</comment>
<organism evidence="2 3">
    <name type="scientific">Argiope bruennichi</name>
    <name type="common">Wasp spider</name>
    <name type="synonym">Aranea bruennichi</name>
    <dbReference type="NCBI Taxonomy" id="94029"/>
    <lineage>
        <taxon>Eukaryota</taxon>
        <taxon>Metazoa</taxon>
        <taxon>Ecdysozoa</taxon>
        <taxon>Arthropoda</taxon>
        <taxon>Chelicerata</taxon>
        <taxon>Arachnida</taxon>
        <taxon>Araneae</taxon>
        <taxon>Araneomorphae</taxon>
        <taxon>Entelegynae</taxon>
        <taxon>Araneoidea</taxon>
        <taxon>Araneidae</taxon>
        <taxon>Argiope</taxon>
    </lineage>
</organism>
<evidence type="ECO:0000313" key="2">
    <source>
        <dbReference type="EMBL" id="KAF8775523.1"/>
    </source>
</evidence>
<dbReference type="Proteomes" id="UP000807504">
    <property type="component" value="Unassembled WGS sequence"/>
</dbReference>
<feature type="compositionally biased region" description="Basic residues" evidence="1">
    <location>
        <begin position="71"/>
        <end position="80"/>
    </location>
</feature>
<sequence length="99" mass="11269">MGTWGLFGSLFNKGTSPSKLYHWEVAKEKLPPPFRKPFYPHRGAVCALTTWGTFLEDVAGQGKKDGDSLHFPKKNHRFLGGRRGEKNREARLKGLTRDR</sequence>
<name>A0A8T0EQI7_ARGBR</name>
<protein>
    <submittedName>
        <fullName evidence="2">Uncharacterized protein</fullName>
    </submittedName>
</protein>
<reference evidence="2" key="2">
    <citation type="submission" date="2020-06" db="EMBL/GenBank/DDBJ databases">
        <authorList>
            <person name="Sheffer M."/>
        </authorList>
    </citation>
    <scope>NUCLEOTIDE SEQUENCE</scope>
</reference>